<dbReference type="KEGG" id="gni:GNIT_3522"/>
<organism evidence="2 3">
    <name type="scientific">Glaciecola nitratireducens (strain JCM 12485 / KCTC 12276 / FR1064)</name>
    <dbReference type="NCBI Taxonomy" id="1085623"/>
    <lineage>
        <taxon>Bacteria</taxon>
        <taxon>Pseudomonadati</taxon>
        <taxon>Pseudomonadota</taxon>
        <taxon>Gammaproteobacteria</taxon>
        <taxon>Alteromonadales</taxon>
        <taxon>Alteromonadaceae</taxon>
        <taxon>Brumicola</taxon>
    </lineage>
</organism>
<dbReference type="STRING" id="1085623.GNIT_3522"/>
<sequence length="147" mass="16552">MNNSKTIGIAYLGILLTYVIADAIWLGVVTRSDYTSSIGHLMRESVNLWPWVVFYIGYSACILRLAIFNGSKPTYLRVFVNAFTLGLASYGAYNLTNYALLEAWPIGITLQDWMWGTSITTISAMVGFIAMKWDAYKESKHKKESVM</sequence>
<evidence type="ECO:0000313" key="3">
    <source>
        <dbReference type="Proteomes" id="UP000009282"/>
    </source>
</evidence>
<dbReference type="OrthoDB" id="166547at2"/>
<gene>
    <name evidence="2" type="ordered locus">GNIT_3522</name>
</gene>
<feature type="transmembrane region" description="Helical" evidence="1">
    <location>
        <begin position="7"/>
        <end position="28"/>
    </location>
</feature>
<dbReference type="Pfam" id="PF09945">
    <property type="entry name" value="DUF2177"/>
    <property type="match status" value="1"/>
</dbReference>
<protein>
    <recommendedName>
        <fullName evidence="4">Transmembrane protein</fullName>
    </recommendedName>
</protein>
<evidence type="ECO:0000256" key="1">
    <source>
        <dbReference type="SAM" id="Phobius"/>
    </source>
</evidence>
<dbReference type="InterPro" id="IPR018687">
    <property type="entry name" value="DUF2177_membr"/>
</dbReference>
<proteinExistence type="predicted"/>
<dbReference type="Proteomes" id="UP000009282">
    <property type="component" value="Chromosome"/>
</dbReference>
<keyword evidence="1" id="KW-0472">Membrane</keyword>
<feature type="transmembrane region" description="Helical" evidence="1">
    <location>
        <begin position="74"/>
        <end position="93"/>
    </location>
</feature>
<keyword evidence="1" id="KW-1133">Transmembrane helix</keyword>
<accession>G4QNQ8</accession>
<dbReference type="AlphaFoldDB" id="G4QNQ8"/>
<feature type="transmembrane region" description="Helical" evidence="1">
    <location>
        <begin position="113"/>
        <end position="133"/>
    </location>
</feature>
<dbReference type="eggNOG" id="COG4852">
    <property type="taxonomic scope" value="Bacteria"/>
</dbReference>
<evidence type="ECO:0008006" key="4">
    <source>
        <dbReference type="Google" id="ProtNLM"/>
    </source>
</evidence>
<reference evidence="2 3" key="1">
    <citation type="journal article" date="2011" name="J. Bacteriol.">
        <title>Complete genome sequence of seawater bacterium Glaciecola nitratireducens FR1064T.</title>
        <authorList>
            <person name="Bian F."/>
            <person name="Qin Q.L."/>
            <person name="Xie B.B."/>
            <person name="Shu Y.L."/>
            <person name="Zhang X.Y."/>
            <person name="Yu Y."/>
            <person name="Chen B."/>
            <person name="Chen X.L."/>
            <person name="Zhou B.C."/>
            <person name="Zhang Y.Z."/>
        </authorList>
    </citation>
    <scope>NUCLEOTIDE SEQUENCE [LARGE SCALE GENOMIC DNA]</scope>
    <source>
        <strain evidence="3">JCM 12485 / KCTC 12276 / FR1064</strain>
    </source>
</reference>
<keyword evidence="3" id="KW-1185">Reference proteome</keyword>
<dbReference type="RefSeq" id="WP_014110487.1">
    <property type="nucleotide sequence ID" value="NC_016041.1"/>
</dbReference>
<name>G4QNQ8_GLANF</name>
<evidence type="ECO:0000313" key="2">
    <source>
        <dbReference type="EMBL" id="AEP31616.1"/>
    </source>
</evidence>
<dbReference type="HOGENOM" id="CLU_140354_1_0_6"/>
<dbReference type="EMBL" id="CP003060">
    <property type="protein sequence ID" value="AEP31616.1"/>
    <property type="molecule type" value="Genomic_DNA"/>
</dbReference>
<feature type="transmembrane region" description="Helical" evidence="1">
    <location>
        <begin position="48"/>
        <end position="67"/>
    </location>
</feature>
<keyword evidence="1" id="KW-0812">Transmembrane</keyword>